<gene>
    <name evidence="2" type="ORF">FRZ40_43465</name>
</gene>
<reference evidence="2 3" key="1">
    <citation type="journal article" date="2018" name="Int. J. Syst. Evol. Microbiol.">
        <title>Paraburkholderia azotifigens sp. nov., a nitrogen-fixing bacterium isolated from paddy soil.</title>
        <authorList>
            <person name="Choi G.M."/>
            <person name="Im W.T."/>
        </authorList>
    </citation>
    <scope>NUCLEOTIDE SEQUENCE [LARGE SCALE GENOMIC DNA]</scope>
    <source>
        <strain evidence="2 3">NF 2-5-3</strain>
    </source>
</reference>
<dbReference type="PROSITE" id="PS51352">
    <property type="entry name" value="THIOREDOXIN_2"/>
    <property type="match status" value="1"/>
</dbReference>
<protein>
    <submittedName>
        <fullName evidence="2">AhpC/TSA family protein</fullName>
    </submittedName>
</protein>
<dbReference type="Pfam" id="PF00578">
    <property type="entry name" value="AhpC-TSA"/>
    <property type="match status" value="1"/>
</dbReference>
<dbReference type="InterPro" id="IPR013766">
    <property type="entry name" value="Thioredoxin_domain"/>
</dbReference>
<evidence type="ECO:0000259" key="1">
    <source>
        <dbReference type="PROSITE" id="PS51352"/>
    </source>
</evidence>
<dbReference type="AlphaFoldDB" id="A0A5C6V726"/>
<comment type="caution">
    <text evidence="2">The sequence shown here is derived from an EMBL/GenBank/DDBJ whole genome shotgun (WGS) entry which is preliminary data.</text>
</comment>
<dbReference type="CDD" id="cd02970">
    <property type="entry name" value="PRX_like2"/>
    <property type="match status" value="1"/>
</dbReference>
<sequence length="178" mass="20110">MLVPRRTAPSLVVDTVNHGSFDLASQRPGRMTLIYFYRGLHCRICAAYLEELERLTPQFAERGVTTIAISSDSKARARGTQKKIEANHLRIGYGLPLTEARKWGLFISTSRGKSSIGIEELEIFFESGVFLVRADRTIYYLSVQSLPFVRPNFKELLHALDFAIEHDYPARGEYVGVA</sequence>
<dbReference type="Proteomes" id="UP000321776">
    <property type="component" value="Unassembled WGS sequence"/>
</dbReference>
<name>A0A5C6V726_9BURK</name>
<dbReference type="GO" id="GO:0016491">
    <property type="term" value="F:oxidoreductase activity"/>
    <property type="evidence" value="ECO:0007669"/>
    <property type="project" value="InterPro"/>
</dbReference>
<dbReference type="EMBL" id="VOQS01000005">
    <property type="protein sequence ID" value="TXC81052.1"/>
    <property type="molecule type" value="Genomic_DNA"/>
</dbReference>
<feature type="domain" description="Thioredoxin" evidence="1">
    <location>
        <begin position="2"/>
        <end position="165"/>
    </location>
</feature>
<accession>A0A5C6V726</accession>
<proteinExistence type="predicted"/>
<evidence type="ECO:0000313" key="2">
    <source>
        <dbReference type="EMBL" id="TXC81052.1"/>
    </source>
</evidence>
<dbReference type="InterPro" id="IPR000866">
    <property type="entry name" value="AhpC/TSA"/>
</dbReference>
<evidence type="ECO:0000313" key="3">
    <source>
        <dbReference type="Proteomes" id="UP000321776"/>
    </source>
</evidence>
<dbReference type="InterPro" id="IPR036249">
    <property type="entry name" value="Thioredoxin-like_sf"/>
</dbReference>
<dbReference type="GO" id="GO:0016209">
    <property type="term" value="F:antioxidant activity"/>
    <property type="evidence" value="ECO:0007669"/>
    <property type="project" value="InterPro"/>
</dbReference>
<organism evidence="2 3">
    <name type="scientific">Paraburkholderia azotifigens</name>
    <dbReference type="NCBI Taxonomy" id="2057004"/>
    <lineage>
        <taxon>Bacteria</taxon>
        <taxon>Pseudomonadati</taxon>
        <taxon>Pseudomonadota</taxon>
        <taxon>Betaproteobacteria</taxon>
        <taxon>Burkholderiales</taxon>
        <taxon>Burkholderiaceae</taxon>
        <taxon>Paraburkholderia</taxon>
    </lineage>
</organism>
<dbReference type="Gene3D" id="3.40.30.10">
    <property type="entry name" value="Glutaredoxin"/>
    <property type="match status" value="1"/>
</dbReference>
<dbReference type="SUPFAM" id="SSF52833">
    <property type="entry name" value="Thioredoxin-like"/>
    <property type="match status" value="1"/>
</dbReference>
<dbReference type="RefSeq" id="WP_147238391.1">
    <property type="nucleotide sequence ID" value="NZ_VOQS01000005.1"/>
</dbReference>